<name>A0A1G9WU18_9FLAO</name>
<dbReference type="Proteomes" id="UP000199440">
    <property type="component" value="Unassembled WGS sequence"/>
</dbReference>
<dbReference type="InterPro" id="IPR036390">
    <property type="entry name" value="WH_DNA-bd_sf"/>
</dbReference>
<dbReference type="Gene3D" id="1.20.120.530">
    <property type="entry name" value="GntR ligand-binding domain-like"/>
    <property type="match status" value="1"/>
</dbReference>
<dbReference type="AlphaFoldDB" id="A0A1G9WU18"/>
<protein>
    <submittedName>
        <fullName evidence="5">Transcriptional regulator, GntR family</fullName>
    </submittedName>
</protein>
<dbReference type="PRINTS" id="PR00035">
    <property type="entry name" value="HTHGNTR"/>
</dbReference>
<keyword evidence="1" id="KW-0805">Transcription regulation</keyword>
<accession>A0A1G9WU18</accession>
<dbReference type="Pfam" id="PF07729">
    <property type="entry name" value="FCD"/>
    <property type="match status" value="1"/>
</dbReference>
<dbReference type="SUPFAM" id="SSF46785">
    <property type="entry name" value="Winged helix' DNA-binding domain"/>
    <property type="match status" value="1"/>
</dbReference>
<dbReference type="InterPro" id="IPR011711">
    <property type="entry name" value="GntR_C"/>
</dbReference>
<dbReference type="SUPFAM" id="SSF48008">
    <property type="entry name" value="GntR ligand-binding domain-like"/>
    <property type="match status" value="1"/>
</dbReference>
<dbReference type="Gene3D" id="1.10.10.10">
    <property type="entry name" value="Winged helix-like DNA-binding domain superfamily/Winged helix DNA-binding domain"/>
    <property type="match status" value="1"/>
</dbReference>
<keyword evidence="3" id="KW-0804">Transcription</keyword>
<evidence type="ECO:0000256" key="2">
    <source>
        <dbReference type="ARBA" id="ARBA00023125"/>
    </source>
</evidence>
<dbReference type="InterPro" id="IPR000524">
    <property type="entry name" value="Tscrpt_reg_HTH_GntR"/>
</dbReference>
<organism evidence="5 6">
    <name type="scientific">Kriegella aquimaris</name>
    <dbReference type="NCBI Taxonomy" id="192904"/>
    <lineage>
        <taxon>Bacteria</taxon>
        <taxon>Pseudomonadati</taxon>
        <taxon>Bacteroidota</taxon>
        <taxon>Flavobacteriia</taxon>
        <taxon>Flavobacteriales</taxon>
        <taxon>Flavobacteriaceae</taxon>
        <taxon>Kriegella</taxon>
    </lineage>
</organism>
<dbReference type="GO" id="GO:0003700">
    <property type="term" value="F:DNA-binding transcription factor activity"/>
    <property type="evidence" value="ECO:0007669"/>
    <property type="project" value="InterPro"/>
</dbReference>
<dbReference type="OrthoDB" id="9799482at2"/>
<sequence>MFSKLGQRKSLTEQVEEELTAAIRAGKYLPGQKIPTESELCQIFNVSRTAVREAVKKMSARGIIKVRKGSGAYVSEVSVQNASEILNMFFELSSNEDLVLHTIDARQIIEPMLAARAAKSRTEHHIDLLRKNMKNMRSCALDDKKREAELDNDFHNTLLSITGNEVLELLLGPIFSLMPKFKTSVFAKPTSGNLLEAKNSMLEHHQNILEAIERKDAVTASEAMKNHLLETRANYVRSIN</sequence>
<dbReference type="SMART" id="SM00345">
    <property type="entry name" value="HTH_GNTR"/>
    <property type="match status" value="1"/>
</dbReference>
<evidence type="ECO:0000313" key="5">
    <source>
        <dbReference type="EMBL" id="SDM87887.1"/>
    </source>
</evidence>
<keyword evidence="2" id="KW-0238">DNA-binding</keyword>
<evidence type="ECO:0000256" key="1">
    <source>
        <dbReference type="ARBA" id="ARBA00023015"/>
    </source>
</evidence>
<dbReference type="PANTHER" id="PTHR43537">
    <property type="entry name" value="TRANSCRIPTIONAL REGULATOR, GNTR FAMILY"/>
    <property type="match status" value="1"/>
</dbReference>
<dbReference type="GO" id="GO:0003677">
    <property type="term" value="F:DNA binding"/>
    <property type="evidence" value="ECO:0007669"/>
    <property type="project" value="UniProtKB-KW"/>
</dbReference>
<dbReference type="PROSITE" id="PS50949">
    <property type="entry name" value="HTH_GNTR"/>
    <property type="match status" value="1"/>
</dbReference>
<evidence type="ECO:0000259" key="4">
    <source>
        <dbReference type="PROSITE" id="PS50949"/>
    </source>
</evidence>
<dbReference type="InterPro" id="IPR008920">
    <property type="entry name" value="TF_FadR/GntR_C"/>
</dbReference>
<dbReference type="CDD" id="cd07377">
    <property type="entry name" value="WHTH_GntR"/>
    <property type="match status" value="1"/>
</dbReference>
<feature type="domain" description="HTH gntR-type" evidence="4">
    <location>
        <begin position="9"/>
        <end position="77"/>
    </location>
</feature>
<dbReference type="RefSeq" id="WP_089894782.1">
    <property type="nucleotide sequence ID" value="NZ_FNGV01000016.1"/>
</dbReference>
<dbReference type="SMART" id="SM00895">
    <property type="entry name" value="FCD"/>
    <property type="match status" value="1"/>
</dbReference>
<dbReference type="Pfam" id="PF00392">
    <property type="entry name" value="GntR"/>
    <property type="match status" value="1"/>
</dbReference>
<reference evidence="5 6" key="1">
    <citation type="submission" date="2016-10" db="EMBL/GenBank/DDBJ databases">
        <authorList>
            <person name="de Groot N.N."/>
        </authorList>
    </citation>
    <scope>NUCLEOTIDE SEQUENCE [LARGE SCALE GENOMIC DNA]</scope>
    <source>
        <strain evidence="5 6">DSM 19886</strain>
    </source>
</reference>
<dbReference type="InterPro" id="IPR036388">
    <property type="entry name" value="WH-like_DNA-bd_sf"/>
</dbReference>
<dbReference type="EMBL" id="FNGV01000016">
    <property type="protein sequence ID" value="SDM87887.1"/>
    <property type="molecule type" value="Genomic_DNA"/>
</dbReference>
<evidence type="ECO:0000313" key="6">
    <source>
        <dbReference type="Proteomes" id="UP000199440"/>
    </source>
</evidence>
<proteinExistence type="predicted"/>
<dbReference type="PANTHER" id="PTHR43537:SF5">
    <property type="entry name" value="UXU OPERON TRANSCRIPTIONAL REGULATOR"/>
    <property type="match status" value="1"/>
</dbReference>
<dbReference type="STRING" id="192904.SAMN04488514_11660"/>
<evidence type="ECO:0000256" key="3">
    <source>
        <dbReference type="ARBA" id="ARBA00023163"/>
    </source>
</evidence>
<gene>
    <name evidence="5" type="ORF">SAMN04488514_11660</name>
</gene>
<keyword evidence="6" id="KW-1185">Reference proteome</keyword>